<dbReference type="PANTHER" id="PTHR36743">
    <property type="entry name" value="OS04G0495300 PROTEIN"/>
    <property type="match status" value="1"/>
</dbReference>
<dbReference type="EMBL" id="JAYWIO010000005">
    <property type="protein sequence ID" value="KAK7261655.1"/>
    <property type="molecule type" value="Genomic_DNA"/>
</dbReference>
<dbReference type="Proteomes" id="UP001372338">
    <property type="component" value="Unassembled WGS sequence"/>
</dbReference>
<proteinExistence type="predicted"/>
<keyword evidence="1" id="KW-0472">Membrane</keyword>
<reference evidence="2 3" key="1">
    <citation type="submission" date="2024-01" db="EMBL/GenBank/DDBJ databases">
        <title>The genomes of 5 underutilized Papilionoideae crops provide insights into root nodulation and disease resistanc.</title>
        <authorList>
            <person name="Yuan L."/>
        </authorList>
    </citation>
    <scope>NUCLEOTIDE SEQUENCE [LARGE SCALE GENOMIC DNA]</scope>
    <source>
        <strain evidence="2">ZHUSHIDOU_FW_LH</strain>
        <tissue evidence="2">Leaf</tissue>
    </source>
</reference>
<feature type="transmembrane region" description="Helical" evidence="1">
    <location>
        <begin position="119"/>
        <end position="137"/>
    </location>
</feature>
<sequence>MGISLSASKRVEKSLTNSSQFNTACDSTFSHCLSLTQHSFHGVFPYQLKSASDHLHSLLLRHPLIRKWVPSPPDHSHVDSAFRAVTRHTDGNLIGPGLFKEWAVRLYTDAVLSGASKAVILRVPVGAVGIAGVGVVSRAGGRVVGTAIGAYSLGVVVSIFLGLSG</sequence>
<organism evidence="2 3">
    <name type="scientific">Crotalaria pallida</name>
    <name type="common">Smooth rattlebox</name>
    <name type="synonym">Crotalaria striata</name>
    <dbReference type="NCBI Taxonomy" id="3830"/>
    <lineage>
        <taxon>Eukaryota</taxon>
        <taxon>Viridiplantae</taxon>
        <taxon>Streptophyta</taxon>
        <taxon>Embryophyta</taxon>
        <taxon>Tracheophyta</taxon>
        <taxon>Spermatophyta</taxon>
        <taxon>Magnoliopsida</taxon>
        <taxon>eudicotyledons</taxon>
        <taxon>Gunneridae</taxon>
        <taxon>Pentapetalae</taxon>
        <taxon>rosids</taxon>
        <taxon>fabids</taxon>
        <taxon>Fabales</taxon>
        <taxon>Fabaceae</taxon>
        <taxon>Papilionoideae</taxon>
        <taxon>50 kb inversion clade</taxon>
        <taxon>genistoids sensu lato</taxon>
        <taxon>core genistoids</taxon>
        <taxon>Crotalarieae</taxon>
        <taxon>Crotalaria</taxon>
    </lineage>
</organism>
<name>A0AAN9I2W3_CROPI</name>
<comment type="caution">
    <text evidence="2">The sequence shown here is derived from an EMBL/GenBank/DDBJ whole genome shotgun (WGS) entry which is preliminary data.</text>
</comment>
<evidence type="ECO:0000313" key="3">
    <source>
        <dbReference type="Proteomes" id="UP001372338"/>
    </source>
</evidence>
<keyword evidence="1" id="KW-1133">Transmembrane helix</keyword>
<evidence type="ECO:0000256" key="1">
    <source>
        <dbReference type="SAM" id="Phobius"/>
    </source>
</evidence>
<protein>
    <submittedName>
        <fullName evidence="2">Uncharacterized protein</fullName>
    </submittedName>
</protein>
<keyword evidence="1" id="KW-0812">Transmembrane</keyword>
<keyword evidence="3" id="KW-1185">Reference proteome</keyword>
<dbReference type="AlphaFoldDB" id="A0AAN9I2W3"/>
<gene>
    <name evidence="2" type="ORF">RIF29_27971</name>
</gene>
<feature type="transmembrane region" description="Helical" evidence="1">
    <location>
        <begin position="143"/>
        <end position="163"/>
    </location>
</feature>
<accession>A0AAN9I2W3</accession>
<dbReference type="PANTHER" id="PTHR36743:SF1">
    <property type="entry name" value="OS04G0495300 PROTEIN"/>
    <property type="match status" value="1"/>
</dbReference>
<evidence type="ECO:0000313" key="2">
    <source>
        <dbReference type="EMBL" id="KAK7261655.1"/>
    </source>
</evidence>